<name>A0A6B0YZD7_9CHLR</name>
<evidence type="ECO:0008006" key="2">
    <source>
        <dbReference type="Google" id="ProtNLM"/>
    </source>
</evidence>
<evidence type="ECO:0000313" key="1">
    <source>
        <dbReference type="EMBL" id="MXY95565.1"/>
    </source>
</evidence>
<gene>
    <name evidence="1" type="ORF">F4Y42_19180</name>
</gene>
<organism evidence="1">
    <name type="scientific">Caldilineaceae bacterium SB0664_bin_27</name>
    <dbReference type="NCBI Taxonomy" id="2605260"/>
    <lineage>
        <taxon>Bacteria</taxon>
        <taxon>Bacillati</taxon>
        <taxon>Chloroflexota</taxon>
        <taxon>Caldilineae</taxon>
        <taxon>Caldilineales</taxon>
        <taxon>Caldilineaceae</taxon>
    </lineage>
</organism>
<dbReference type="AlphaFoldDB" id="A0A6B0YZD7"/>
<proteinExistence type="predicted"/>
<dbReference type="InterPro" id="IPR035069">
    <property type="entry name" value="TTHA1013/TTHA0281-like"/>
</dbReference>
<comment type="caution">
    <text evidence="1">The sequence shown here is derived from an EMBL/GenBank/DDBJ whole genome shotgun (WGS) entry which is preliminary data.</text>
</comment>
<dbReference type="SUPFAM" id="SSF143100">
    <property type="entry name" value="TTHA1013/TTHA0281-like"/>
    <property type="match status" value="1"/>
</dbReference>
<protein>
    <recommendedName>
        <fullName evidence="2">Type II toxin-antitoxin system HicB family antitoxin</fullName>
    </recommendedName>
</protein>
<reference evidence="1" key="1">
    <citation type="submission" date="2019-09" db="EMBL/GenBank/DDBJ databases">
        <title>Characterisation of the sponge microbiome using genome-centric metagenomics.</title>
        <authorList>
            <person name="Engelberts J.P."/>
            <person name="Robbins S.J."/>
            <person name="De Goeij J.M."/>
            <person name="Aranda M."/>
            <person name="Bell S.C."/>
            <person name="Webster N.S."/>
        </authorList>
    </citation>
    <scope>NUCLEOTIDE SEQUENCE</scope>
    <source>
        <strain evidence="1">SB0664_bin_27</strain>
    </source>
</reference>
<sequence>MHYKGFLAAVHYDVRDGISCGQLTDSFDNVYFEGSTVEEIEIAFREAIDDYLAYCAETGRQPS</sequence>
<dbReference type="EMBL" id="VXRG01000160">
    <property type="protein sequence ID" value="MXY95565.1"/>
    <property type="molecule type" value="Genomic_DNA"/>
</dbReference>
<accession>A0A6B0YZD7</accession>